<keyword evidence="8" id="KW-1185">Reference proteome</keyword>
<keyword evidence="4" id="KW-0804">Transcription</keyword>
<sequence length="253" mass="29090">MYEFLAESIQAFEEEKRDERTQRMRESIVMNIKTSPAIQPLVPLYLRYIIKEISQSQSPTKIVSLPQLAMTLLSNKLLNLEPYLSHFTSIALTLLLTPPPKNYEQRIYEMGTSFLKSIIHRFQENYKDYHLKIAESLATYLFTDGHPLSTKYGAVLGLEALGHEVIQTYLLPNLPQFFDEFKLYLTDEQASNRKQAIKLKNLLYRVCTIAFHIITGEHDPTSSPSLDPSTAALFREIASFFGYSDFYLFAAAK</sequence>
<dbReference type="Proteomes" id="UP000179807">
    <property type="component" value="Unassembled WGS sequence"/>
</dbReference>
<gene>
    <name evidence="7" type="ORF">TRFO_06834</name>
</gene>
<dbReference type="GO" id="GO:0003713">
    <property type="term" value="F:transcription coactivator activity"/>
    <property type="evidence" value="ECO:0007669"/>
    <property type="project" value="TreeGrafter"/>
</dbReference>
<evidence type="ECO:0000256" key="1">
    <source>
        <dbReference type="ARBA" id="ARBA00004123"/>
    </source>
</evidence>
<comment type="similarity">
    <text evidence="2">Belongs to the TAF6 family.</text>
</comment>
<evidence type="ECO:0000256" key="5">
    <source>
        <dbReference type="ARBA" id="ARBA00023242"/>
    </source>
</evidence>
<dbReference type="PANTHER" id="PTHR10221:SF9">
    <property type="entry name" value="TRANSCRIPTION INITIATION FACTOR TFIID SUBUNIT 6"/>
    <property type="match status" value="1"/>
</dbReference>
<name>A0A1J4JVH5_9EUKA</name>
<evidence type="ECO:0000256" key="2">
    <source>
        <dbReference type="ARBA" id="ARBA00007688"/>
    </source>
</evidence>
<keyword evidence="5" id="KW-0539">Nucleus</keyword>
<dbReference type="OrthoDB" id="361039at2759"/>
<dbReference type="GeneID" id="94828033"/>
<dbReference type="GO" id="GO:0005669">
    <property type="term" value="C:transcription factor TFIID complex"/>
    <property type="evidence" value="ECO:0007669"/>
    <property type="project" value="InterPro"/>
</dbReference>
<dbReference type="InterPro" id="IPR046344">
    <property type="entry name" value="TAF6_C_sf"/>
</dbReference>
<dbReference type="Gene3D" id="1.25.40.770">
    <property type="entry name" value="TAF6, C-terminal HEAT repeat domain"/>
    <property type="match status" value="1"/>
</dbReference>
<dbReference type="CDD" id="cd08050">
    <property type="entry name" value="TAF6C"/>
    <property type="match status" value="1"/>
</dbReference>
<dbReference type="GO" id="GO:0051123">
    <property type="term" value="P:RNA polymerase II preinitiation complex assembly"/>
    <property type="evidence" value="ECO:0007669"/>
    <property type="project" value="TreeGrafter"/>
</dbReference>
<dbReference type="VEuPathDB" id="TrichDB:TRFO_06834"/>
<dbReference type="AlphaFoldDB" id="A0A1J4JVH5"/>
<dbReference type="InterPro" id="IPR011442">
    <property type="entry name" value="TAF6_C"/>
</dbReference>
<organism evidence="7 8">
    <name type="scientific">Tritrichomonas foetus</name>
    <dbReference type="NCBI Taxonomy" id="1144522"/>
    <lineage>
        <taxon>Eukaryota</taxon>
        <taxon>Metamonada</taxon>
        <taxon>Parabasalia</taxon>
        <taxon>Tritrichomonadida</taxon>
        <taxon>Tritrichomonadidae</taxon>
        <taxon>Tritrichomonas</taxon>
    </lineage>
</organism>
<dbReference type="SUPFAM" id="SSF48371">
    <property type="entry name" value="ARM repeat"/>
    <property type="match status" value="1"/>
</dbReference>
<comment type="caution">
    <text evidence="7">The sequence shown here is derived from an EMBL/GenBank/DDBJ whole genome shotgun (WGS) entry which is preliminary data.</text>
</comment>
<evidence type="ECO:0000259" key="6">
    <source>
        <dbReference type="Pfam" id="PF07571"/>
    </source>
</evidence>
<dbReference type="GO" id="GO:0000124">
    <property type="term" value="C:SAGA complex"/>
    <property type="evidence" value="ECO:0007669"/>
    <property type="project" value="InterPro"/>
</dbReference>
<dbReference type="GO" id="GO:0046695">
    <property type="term" value="C:SLIK (SAGA-like) complex"/>
    <property type="evidence" value="ECO:0007669"/>
    <property type="project" value="InterPro"/>
</dbReference>
<dbReference type="Pfam" id="PF07571">
    <property type="entry name" value="TAF6_C"/>
    <property type="match status" value="1"/>
</dbReference>
<evidence type="ECO:0000256" key="4">
    <source>
        <dbReference type="ARBA" id="ARBA00023163"/>
    </source>
</evidence>
<dbReference type="InterPro" id="IPR016024">
    <property type="entry name" value="ARM-type_fold"/>
</dbReference>
<protein>
    <recommendedName>
        <fullName evidence="6">TAF6 C-terminal HEAT repeat domain-containing protein</fullName>
    </recommendedName>
</protein>
<dbReference type="EMBL" id="MLAK01000838">
    <property type="protein sequence ID" value="OHT03159.1"/>
    <property type="molecule type" value="Genomic_DNA"/>
</dbReference>
<feature type="domain" description="TAF6 C-terminal HEAT repeat" evidence="6">
    <location>
        <begin position="19"/>
        <end position="174"/>
    </location>
</feature>
<dbReference type="GO" id="GO:0016251">
    <property type="term" value="F:RNA polymerase II general transcription initiation factor activity"/>
    <property type="evidence" value="ECO:0007669"/>
    <property type="project" value="InterPro"/>
</dbReference>
<proteinExistence type="inferred from homology"/>
<comment type="subcellular location">
    <subcellularLocation>
        <location evidence="1">Nucleus</location>
    </subcellularLocation>
</comment>
<keyword evidence="3" id="KW-0805">Transcription regulation</keyword>
<dbReference type="PANTHER" id="PTHR10221">
    <property type="entry name" value="TRANSCRIPTION INITIATION FACTOR TFIID SUBUNIT 6"/>
    <property type="match status" value="1"/>
</dbReference>
<reference evidence="7" key="1">
    <citation type="submission" date="2016-10" db="EMBL/GenBank/DDBJ databases">
        <authorList>
            <person name="Benchimol M."/>
            <person name="Almeida L.G."/>
            <person name="Vasconcelos A.T."/>
            <person name="Perreira-Neves A."/>
            <person name="Rosa I.A."/>
            <person name="Tasca T."/>
            <person name="Bogo M.R."/>
            <person name="de Souza W."/>
        </authorList>
    </citation>
    <scope>NUCLEOTIDE SEQUENCE [LARGE SCALE GENOMIC DNA]</scope>
    <source>
        <strain evidence="7">K</strain>
    </source>
</reference>
<dbReference type="InterPro" id="IPR037796">
    <property type="entry name" value="TAF6"/>
</dbReference>
<accession>A0A1J4JVH5</accession>
<evidence type="ECO:0000256" key="3">
    <source>
        <dbReference type="ARBA" id="ARBA00023015"/>
    </source>
</evidence>
<evidence type="ECO:0000313" key="8">
    <source>
        <dbReference type="Proteomes" id="UP000179807"/>
    </source>
</evidence>
<evidence type="ECO:0000313" key="7">
    <source>
        <dbReference type="EMBL" id="OHT03159.1"/>
    </source>
</evidence>
<dbReference type="RefSeq" id="XP_068356295.1">
    <property type="nucleotide sequence ID" value="XM_068493329.1"/>
</dbReference>